<protein>
    <submittedName>
        <fullName evidence="1">EC1118_1L7_3114p</fullName>
    </submittedName>
</protein>
<name>C8ZE36_YEAS8</name>
<proteinExistence type="predicted"/>
<dbReference type="AlphaFoldDB" id="C8ZE36"/>
<dbReference type="HOGENOM" id="CLU_2122980_0_0_1"/>
<accession>C8ZE36</accession>
<sequence>MTANAPPPEAFQFTAINLPFVFSKLESHALLVTLSFSYCSSFLAAWPKTCLYLEARTNFPLILRPSKWSVSFIPFSLYSFDIRVHESTLFSSRVKIISPKFYLRSKVKNHAQRH</sequence>
<gene>
    <name evidence="1" type="ORF">EC1118_1L7_3114g</name>
</gene>
<reference evidence="1" key="1">
    <citation type="journal article" date="2009" name="Proc. Natl. Acad. Sci. U.S.A.">
        <title>Eukaryote-to-eukaryote gene transfer events revealed by the genome sequence of the wine yeast Saccharomyces cerevisiae EC1118.</title>
        <authorList>
            <person name="Novo M."/>
            <person name="Bigey F."/>
            <person name="Beyne E."/>
            <person name="Galeote V."/>
            <person name="Gavory F."/>
            <person name="Mallet S."/>
            <person name="Cambot B."/>
            <person name="Legras J.L."/>
            <person name="Wincker P."/>
            <person name="Casaregola S."/>
            <person name="Dequin S."/>
        </authorList>
    </citation>
    <scope>NUCLEOTIDE SEQUENCE [LARGE SCALE GENOMIC DNA]</scope>
    <source>
        <strain evidence="1">Lalvin EC1118</strain>
        <strain>Lalvin EC1118 / Prise de mousse</strain>
    </source>
</reference>
<dbReference type="EMBL" id="FN393080">
    <property type="protein sequence ID" value="CAY81652.1"/>
    <property type="molecule type" value="Genomic_DNA"/>
</dbReference>
<evidence type="ECO:0000313" key="1">
    <source>
        <dbReference type="EMBL" id="CAY81652.1"/>
    </source>
</evidence>
<organism evidence="1">
    <name type="scientific">Saccharomyces cerevisiae (strain Lalvin EC1118 / Prise de mousse)</name>
    <name type="common">Baker's yeast</name>
    <dbReference type="NCBI Taxonomy" id="643680"/>
    <lineage>
        <taxon>Eukaryota</taxon>
        <taxon>Fungi</taxon>
        <taxon>Dikarya</taxon>
        <taxon>Ascomycota</taxon>
        <taxon>Saccharomycotina</taxon>
        <taxon>Saccharomycetes</taxon>
        <taxon>Saccharomycetales</taxon>
        <taxon>Saccharomycetaceae</taxon>
        <taxon>Saccharomyces</taxon>
    </lineage>
</organism>